<proteinExistence type="predicted"/>
<keyword evidence="1" id="KW-1133">Transmembrane helix</keyword>
<keyword evidence="1" id="KW-0812">Transmembrane</keyword>
<protein>
    <submittedName>
        <fullName evidence="2">Uncharacterized protein</fullName>
    </submittedName>
</protein>
<keyword evidence="3" id="KW-1185">Reference proteome</keyword>
<evidence type="ECO:0000313" key="3">
    <source>
        <dbReference type="Proteomes" id="UP001177140"/>
    </source>
</evidence>
<feature type="transmembrane region" description="Helical" evidence="1">
    <location>
        <begin position="91"/>
        <end position="108"/>
    </location>
</feature>
<sequence>MSFVIDQLPHLWPVFFQGPGVVGQPPCGLTEYSCLLLCCFYMLHSFLMVIGFIVMGGKVQKLVHLLFLLIAFVSGILGVSVVFKFHHEVGLKYWLFAFFSFWCPGAGMPTRARHLWFKIWFRIWVVFYCIV</sequence>
<feature type="transmembrane region" description="Helical" evidence="1">
    <location>
        <begin position="32"/>
        <end position="55"/>
    </location>
</feature>
<keyword evidence="1" id="KW-0472">Membrane</keyword>
<reference evidence="2" key="1">
    <citation type="submission" date="2022-03" db="EMBL/GenBank/DDBJ databases">
        <title>A functionally conserved STORR gene fusion in Papaver species that diverged 16.8 million years ago.</title>
        <authorList>
            <person name="Catania T."/>
        </authorList>
    </citation>
    <scope>NUCLEOTIDE SEQUENCE</scope>
    <source>
        <strain evidence="2">S-191538</strain>
    </source>
</reference>
<name>A0AA41RSR7_PAPNU</name>
<comment type="caution">
    <text evidence="2">The sequence shown here is derived from an EMBL/GenBank/DDBJ whole genome shotgun (WGS) entry which is preliminary data.</text>
</comment>
<feature type="transmembrane region" description="Helical" evidence="1">
    <location>
        <begin position="62"/>
        <end position="85"/>
    </location>
</feature>
<evidence type="ECO:0000256" key="1">
    <source>
        <dbReference type="SAM" id="Phobius"/>
    </source>
</evidence>
<dbReference type="Proteomes" id="UP001177140">
    <property type="component" value="Unassembled WGS sequence"/>
</dbReference>
<evidence type="ECO:0000313" key="2">
    <source>
        <dbReference type="EMBL" id="MCL7023656.1"/>
    </source>
</evidence>
<organism evidence="2 3">
    <name type="scientific">Papaver nudicaule</name>
    <name type="common">Iceland poppy</name>
    <dbReference type="NCBI Taxonomy" id="74823"/>
    <lineage>
        <taxon>Eukaryota</taxon>
        <taxon>Viridiplantae</taxon>
        <taxon>Streptophyta</taxon>
        <taxon>Embryophyta</taxon>
        <taxon>Tracheophyta</taxon>
        <taxon>Spermatophyta</taxon>
        <taxon>Magnoliopsida</taxon>
        <taxon>Ranunculales</taxon>
        <taxon>Papaveraceae</taxon>
        <taxon>Papaveroideae</taxon>
        <taxon>Papaver</taxon>
    </lineage>
</organism>
<dbReference type="EMBL" id="JAJJMA010024858">
    <property type="protein sequence ID" value="MCL7023656.1"/>
    <property type="molecule type" value="Genomic_DNA"/>
</dbReference>
<dbReference type="AlphaFoldDB" id="A0AA41RSR7"/>
<accession>A0AA41RSR7</accession>
<gene>
    <name evidence="2" type="ORF">MKW94_001459</name>
</gene>